<feature type="transmembrane region" description="Helical" evidence="7">
    <location>
        <begin position="41"/>
        <end position="62"/>
    </location>
</feature>
<keyword evidence="6 7" id="KW-0472">Membrane</keyword>
<evidence type="ECO:0000256" key="5">
    <source>
        <dbReference type="ARBA" id="ARBA00022989"/>
    </source>
</evidence>
<dbReference type="EMBL" id="CP007739">
    <property type="protein sequence ID" value="AIE59756.1"/>
    <property type="molecule type" value="Genomic_DNA"/>
</dbReference>
<dbReference type="GO" id="GO:0005886">
    <property type="term" value="C:plasma membrane"/>
    <property type="evidence" value="ECO:0007669"/>
    <property type="project" value="UniProtKB-SubCell"/>
</dbReference>
<dbReference type="InterPro" id="IPR007353">
    <property type="entry name" value="DUF421"/>
</dbReference>
<evidence type="ECO:0000259" key="8">
    <source>
        <dbReference type="Pfam" id="PF04239"/>
    </source>
</evidence>
<evidence type="ECO:0000256" key="3">
    <source>
        <dbReference type="ARBA" id="ARBA00022475"/>
    </source>
</evidence>
<evidence type="ECO:0000256" key="1">
    <source>
        <dbReference type="ARBA" id="ARBA00004651"/>
    </source>
</evidence>
<dbReference type="KEGG" id="bmet:BMMGA3_06650"/>
<comment type="similarity">
    <text evidence="2">Belongs to the UPF0702 family.</text>
</comment>
<accession>I3DZM1</accession>
<proteinExistence type="inferred from homology"/>
<comment type="subcellular location">
    <subcellularLocation>
        <location evidence="1">Cell membrane</location>
        <topology evidence="1">Multi-pass membrane protein</topology>
    </subcellularLocation>
</comment>
<evidence type="ECO:0000256" key="7">
    <source>
        <dbReference type="SAM" id="Phobius"/>
    </source>
</evidence>
<evidence type="ECO:0000256" key="6">
    <source>
        <dbReference type="ARBA" id="ARBA00023136"/>
    </source>
</evidence>
<evidence type="ECO:0000313" key="9">
    <source>
        <dbReference type="EMBL" id="AIE59756.1"/>
    </source>
</evidence>
<keyword evidence="3" id="KW-1003">Cell membrane</keyword>
<keyword evidence="4 7" id="KW-0812">Transmembrane</keyword>
<gene>
    <name evidence="9" type="ORF">BMMGA3_06650</name>
</gene>
<keyword evidence="10" id="KW-1185">Reference proteome</keyword>
<organism evidence="9 10">
    <name type="scientific">Bacillus methanolicus (strain MGA3 / ATCC 53907)</name>
    <dbReference type="NCBI Taxonomy" id="796606"/>
    <lineage>
        <taxon>Bacteria</taxon>
        <taxon>Bacillati</taxon>
        <taxon>Bacillota</taxon>
        <taxon>Bacilli</taxon>
        <taxon>Bacillales</taxon>
        <taxon>Bacillaceae</taxon>
        <taxon>Bacillus</taxon>
    </lineage>
</organism>
<feature type="transmembrane region" description="Helical" evidence="7">
    <location>
        <begin position="12"/>
        <end position="34"/>
    </location>
</feature>
<dbReference type="PANTHER" id="PTHR34582">
    <property type="entry name" value="UPF0702 TRANSMEMBRANE PROTEIN YCAP"/>
    <property type="match status" value="1"/>
</dbReference>
<dbReference type="Proteomes" id="UP000027602">
    <property type="component" value="Chromosome"/>
</dbReference>
<dbReference type="AlphaFoldDB" id="I3DZM1"/>
<dbReference type="PANTHER" id="PTHR34582:SF6">
    <property type="entry name" value="UPF0702 TRANSMEMBRANE PROTEIN YCAP"/>
    <property type="match status" value="1"/>
</dbReference>
<evidence type="ECO:0000256" key="2">
    <source>
        <dbReference type="ARBA" id="ARBA00006448"/>
    </source>
</evidence>
<feature type="transmembrane region" description="Helical" evidence="7">
    <location>
        <begin position="68"/>
        <end position="89"/>
    </location>
</feature>
<evidence type="ECO:0000313" key="10">
    <source>
        <dbReference type="Proteomes" id="UP000027602"/>
    </source>
</evidence>
<dbReference type="HOGENOM" id="CLU_077149_0_2_9"/>
<dbReference type="STRING" id="796606.BMMGA3_06650"/>
<keyword evidence="5 7" id="KW-1133">Transmembrane helix</keyword>
<sequence length="245" mass="27747">MINDMLESVKEIFVVYGRIITLVPLLLITILFIGKRSISELPVFDFIIIITLGVVVGAAIAIPDISLLRTTVAISAIGFIQRVISSLIIKNRRISKWITFEPTVVIQNGHFLVGNLKRIRYSLDNILQMLREKDIFNVNDVELAVVEANGNLSVYKNSNKSFVTIEDLEIKKKHEGMSYPVIVEGKIESSVLNQLNLNEKWLKNQLQKKGIDKLDSIFFASINDKHELHFSFVNEVTKPAHPIVH</sequence>
<dbReference type="Pfam" id="PF04239">
    <property type="entry name" value="DUF421"/>
    <property type="match status" value="1"/>
</dbReference>
<protein>
    <recommendedName>
        <fullName evidence="8">YetF C-terminal domain-containing protein</fullName>
    </recommendedName>
</protein>
<name>I3DZM1_BACMM</name>
<evidence type="ECO:0000256" key="4">
    <source>
        <dbReference type="ARBA" id="ARBA00022692"/>
    </source>
</evidence>
<reference evidence="9 10" key="1">
    <citation type="journal article" date="2015" name="BMC Genomics">
        <title>Transcriptome analysis of thermophilic methylotrophic Bacillus methanolicus MGA3 using RNA-sequencing provides detailed insights into its previously uncharted transcriptional landscape.</title>
        <authorList>
            <person name="Irla M."/>
            <person name="Neshat A."/>
            <person name="Brautaset T."/>
            <person name="Ruckert C."/>
            <person name="Kalinowski J."/>
            <person name="Wendisch V.F."/>
        </authorList>
    </citation>
    <scope>NUCLEOTIDE SEQUENCE [LARGE SCALE GENOMIC DNA]</scope>
    <source>
        <strain evidence="10">MGA3 / ATCC 53907</strain>
    </source>
</reference>
<feature type="domain" description="YetF C-terminal" evidence="8">
    <location>
        <begin position="90"/>
        <end position="222"/>
    </location>
</feature>
<dbReference type="Gene3D" id="3.30.240.20">
    <property type="entry name" value="bsu07140 like domains"/>
    <property type="match status" value="2"/>
</dbReference>
<dbReference type="InterPro" id="IPR023090">
    <property type="entry name" value="UPF0702_alpha/beta_dom_sf"/>
</dbReference>
<dbReference type="eggNOG" id="COG2323">
    <property type="taxonomic scope" value="Bacteria"/>
</dbReference>